<dbReference type="AlphaFoldDB" id="A0A318EKF9"/>
<accession>A0A318EKF9</accession>
<proteinExistence type="predicted"/>
<evidence type="ECO:0000313" key="1">
    <source>
        <dbReference type="EMBL" id="PXV83705.1"/>
    </source>
</evidence>
<evidence type="ECO:0000313" key="2">
    <source>
        <dbReference type="Proteomes" id="UP000247523"/>
    </source>
</evidence>
<gene>
    <name evidence="1" type="ORF">C8E03_1452</name>
</gene>
<dbReference type="Proteomes" id="UP000247523">
    <property type="component" value="Unassembled WGS sequence"/>
</dbReference>
<sequence length="250" mass="28955">MIDKIIQDNDIYFIDVVENKIIVNDNYEGVLIYDLELDLIKNMKLFEDIVIYSSFILGKNEIMLFCPENGALVYINVEKYISRVISLSDEQLSDIVIVDLYAIKEEGGVFVDSNNEFIEVAWKEESVNKIEISMISEKYQKTNDKKKSIEQIQKSLIESYDYININTLGKITDIVYENEIVLYNGEKKITMQPVQNYTFNNAKIIKNDNLHFLVILSNCKNDIDLSIITIVCIETLMERDKEILVGDNLC</sequence>
<protein>
    <submittedName>
        <fullName evidence="1">Uncharacterized protein</fullName>
    </submittedName>
</protein>
<organism evidence="1 2">
    <name type="scientific">Lachnotalea glycerini</name>
    <dbReference type="NCBI Taxonomy" id="1763509"/>
    <lineage>
        <taxon>Bacteria</taxon>
        <taxon>Bacillati</taxon>
        <taxon>Bacillota</taxon>
        <taxon>Clostridia</taxon>
        <taxon>Lachnospirales</taxon>
        <taxon>Lachnospiraceae</taxon>
        <taxon>Lachnotalea</taxon>
    </lineage>
</organism>
<dbReference type="EMBL" id="QICS01000045">
    <property type="protein sequence ID" value="PXV83705.1"/>
    <property type="molecule type" value="Genomic_DNA"/>
</dbReference>
<name>A0A318EKF9_9FIRM</name>
<dbReference type="RefSeq" id="WP_110292110.1">
    <property type="nucleotide sequence ID" value="NZ_QICS01000045.1"/>
</dbReference>
<comment type="caution">
    <text evidence="1">The sequence shown here is derived from an EMBL/GenBank/DDBJ whole genome shotgun (WGS) entry which is preliminary data.</text>
</comment>
<reference evidence="1 2" key="1">
    <citation type="submission" date="2018-05" db="EMBL/GenBank/DDBJ databases">
        <title>Genomic Encyclopedia of Type Strains, Phase IV (KMG-IV): sequencing the most valuable type-strain genomes for metagenomic binning, comparative biology and taxonomic classification.</title>
        <authorList>
            <person name="Goeker M."/>
        </authorList>
    </citation>
    <scope>NUCLEOTIDE SEQUENCE [LARGE SCALE GENOMIC DNA]</scope>
    <source>
        <strain evidence="1 2">DSM 28816</strain>
    </source>
</reference>